<dbReference type="Gene3D" id="3.80.10.10">
    <property type="entry name" value="Ribonuclease Inhibitor"/>
    <property type="match status" value="1"/>
</dbReference>
<name>A0A9W7M955_HIBTR</name>
<keyword evidence="13" id="KW-1185">Reference proteome</keyword>
<keyword evidence="5 9" id="KW-1133">Transmembrane helix</keyword>
<dbReference type="Pfam" id="PF07714">
    <property type="entry name" value="PK_Tyr_Ser-Thr"/>
    <property type="match status" value="1"/>
</dbReference>
<dbReference type="PANTHER" id="PTHR46084">
    <property type="entry name" value="PROTEIN MALE DISCOVERER 2"/>
    <property type="match status" value="1"/>
</dbReference>
<feature type="transmembrane region" description="Helical" evidence="9">
    <location>
        <begin position="344"/>
        <end position="368"/>
    </location>
</feature>
<keyword evidence="4" id="KW-0677">Repeat</keyword>
<feature type="region of interest" description="Disordered" evidence="8">
    <location>
        <begin position="307"/>
        <end position="337"/>
    </location>
</feature>
<protein>
    <submittedName>
        <fullName evidence="12">MALE DISCOVERER1</fullName>
    </submittedName>
</protein>
<dbReference type="InterPro" id="IPR001611">
    <property type="entry name" value="Leu-rich_rpt"/>
</dbReference>
<evidence type="ECO:0000256" key="7">
    <source>
        <dbReference type="ARBA" id="ARBA00046288"/>
    </source>
</evidence>
<dbReference type="Pfam" id="PF08263">
    <property type="entry name" value="LRRNT_2"/>
    <property type="match status" value="1"/>
</dbReference>
<keyword evidence="1" id="KW-0433">Leucine-rich repeat</keyword>
<dbReference type="InterPro" id="IPR001245">
    <property type="entry name" value="Ser-Thr/Tyr_kinase_cat_dom"/>
</dbReference>
<gene>
    <name evidence="12" type="ORF">HRI_002872400</name>
</gene>
<evidence type="ECO:0000256" key="2">
    <source>
        <dbReference type="ARBA" id="ARBA00022692"/>
    </source>
</evidence>
<evidence type="ECO:0000256" key="10">
    <source>
        <dbReference type="SAM" id="SignalP"/>
    </source>
</evidence>
<feature type="signal peptide" evidence="10">
    <location>
        <begin position="1"/>
        <end position="28"/>
    </location>
</feature>
<comment type="subcellular location">
    <subcellularLocation>
        <location evidence="7">Endomembrane system</location>
        <topology evidence="7">Single-pass type I membrane protein</topology>
    </subcellularLocation>
</comment>
<evidence type="ECO:0000313" key="13">
    <source>
        <dbReference type="Proteomes" id="UP001165190"/>
    </source>
</evidence>
<dbReference type="InterPro" id="IPR011009">
    <property type="entry name" value="Kinase-like_dom_sf"/>
</dbReference>
<dbReference type="SUPFAM" id="SSF56112">
    <property type="entry name" value="Protein kinase-like (PK-like)"/>
    <property type="match status" value="1"/>
</dbReference>
<dbReference type="Gene3D" id="1.10.510.10">
    <property type="entry name" value="Transferase(Phosphotransferase) domain 1"/>
    <property type="match status" value="1"/>
</dbReference>
<keyword evidence="6 9" id="KW-0472">Membrane</keyword>
<sequence>MDVRWGFKRFKFRMMFMLFLSLFDQNMSISSTLSSEGLALLRFRERVITDPFGGLSNWKENDGEFDPCSWFGVECCDGNVVILNLKDLRLVGSLGPEVGKLRYLKSIILRNNSFSGSIPKEIGELKELEVLDLGYNNFSGPFPPDLGNNLSLTKLLLDNNEFLGSLPPELYDVKMLSEFQDDENQLTKIAAVRSSCKSRDFPRNNAQPRDVALWRRLQQLVDFSKARKAKRRAPRRSVPPTVASNHLSSPSLSPSPSPLSPFISPLGSPFLSPSPSPSPYPSNNVLTPLSSPLPALAPTPALPLPVDPPVYISEPPQSHSAPTDSPASTPSQIEDERSDSEHHMVLILIASIGGSLFVLVLVLGIFLFRSSKVVTVKPWATGLSGQLQKAFVTGVPKLKRSELEAACEDFSNIIGTFSDGTVYKGTLSSGVEIAVTSTAVASREDWSRDLETQFRNKIDALSKVNHKNFVNLIGYCEENVPFTRMMVFEYAPNGTLFEHLHIREAEHLDWGMRLRIAMGIVYCLEHMHQLTPPIAHRNLQSCSVYLTEDYAAKISDFSFLNNATAAKAGSATMEILESHPADAESNVYSFGVILFEMITGRIPYSVDNGSVADWASDYMKGDQPLKEMVDPTLKFFKEDELEGLFEVIKTCVNPDPKERPTIREIAAKLKEITAVGPEGATPKLSPLWWAELEILSTEAS</sequence>
<comment type="caution">
    <text evidence="12">The sequence shown here is derived from an EMBL/GenBank/DDBJ whole genome shotgun (WGS) entry which is preliminary data.</text>
</comment>
<evidence type="ECO:0000256" key="1">
    <source>
        <dbReference type="ARBA" id="ARBA00022614"/>
    </source>
</evidence>
<dbReference type="FunFam" id="3.30.200.20:FF:000489">
    <property type="entry name" value="Inactive receptor-like serine/threonine-protein kinase"/>
    <property type="match status" value="1"/>
</dbReference>
<dbReference type="InterPro" id="IPR000719">
    <property type="entry name" value="Prot_kinase_dom"/>
</dbReference>
<evidence type="ECO:0000256" key="3">
    <source>
        <dbReference type="ARBA" id="ARBA00022729"/>
    </source>
</evidence>
<feature type="compositionally biased region" description="Basic residues" evidence="8">
    <location>
        <begin position="226"/>
        <end position="235"/>
    </location>
</feature>
<dbReference type="SUPFAM" id="SSF52058">
    <property type="entry name" value="L domain-like"/>
    <property type="match status" value="1"/>
</dbReference>
<evidence type="ECO:0000259" key="11">
    <source>
        <dbReference type="PROSITE" id="PS50011"/>
    </source>
</evidence>
<dbReference type="GO" id="GO:0004672">
    <property type="term" value="F:protein kinase activity"/>
    <property type="evidence" value="ECO:0007669"/>
    <property type="project" value="InterPro"/>
</dbReference>
<feature type="domain" description="Protein kinase" evidence="11">
    <location>
        <begin position="408"/>
        <end position="672"/>
    </location>
</feature>
<dbReference type="PROSITE" id="PS50011">
    <property type="entry name" value="PROTEIN_KINASE_DOM"/>
    <property type="match status" value="1"/>
</dbReference>
<dbReference type="EMBL" id="BSYR01000024">
    <property type="protein sequence ID" value="GMI92031.1"/>
    <property type="molecule type" value="Genomic_DNA"/>
</dbReference>
<dbReference type="PANTHER" id="PTHR46084:SF14">
    <property type="entry name" value="PROTEIN KINASE DOMAIN-CONTAINING PROTEIN"/>
    <property type="match status" value="1"/>
</dbReference>
<proteinExistence type="predicted"/>
<evidence type="ECO:0000256" key="5">
    <source>
        <dbReference type="ARBA" id="ARBA00022989"/>
    </source>
</evidence>
<dbReference type="Gene3D" id="3.30.200.20">
    <property type="entry name" value="Phosphorylase Kinase, domain 1"/>
    <property type="match status" value="1"/>
</dbReference>
<dbReference type="Pfam" id="PF00560">
    <property type="entry name" value="LRR_1"/>
    <property type="match status" value="3"/>
</dbReference>
<keyword evidence="3 10" id="KW-0732">Signal</keyword>
<feature type="compositionally biased region" description="Low complexity" evidence="8">
    <location>
        <begin position="318"/>
        <end position="331"/>
    </location>
</feature>
<evidence type="ECO:0000256" key="6">
    <source>
        <dbReference type="ARBA" id="ARBA00023136"/>
    </source>
</evidence>
<evidence type="ECO:0000256" key="4">
    <source>
        <dbReference type="ARBA" id="ARBA00022737"/>
    </source>
</evidence>
<feature type="region of interest" description="Disordered" evidence="8">
    <location>
        <begin position="225"/>
        <end position="259"/>
    </location>
</feature>
<reference evidence="12" key="1">
    <citation type="submission" date="2023-05" db="EMBL/GenBank/DDBJ databases">
        <title>Genome and transcriptome analyses reveal genes involved in the formation of fine ridges on petal epidermal cells in Hibiscus trionum.</title>
        <authorList>
            <person name="Koshimizu S."/>
            <person name="Masuda S."/>
            <person name="Ishii T."/>
            <person name="Shirasu K."/>
            <person name="Hoshino A."/>
            <person name="Arita M."/>
        </authorList>
    </citation>
    <scope>NUCLEOTIDE SEQUENCE</scope>
    <source>
        <strain evidence="12">Hamamatsu line</strain>
    </source>
</reference>
<dbReference type="OrthoDB" id="291737at2759"/>
<dbReference type="FunFam" id="3.80.10.10:FF:000627">
    <property type="entry name" value="Probable leucine-rich repeat receptor-like protein kinase At2g33170"/>
    <property type="match status" value="1"/>
</dbReference>
<organism evidence="12 13">
    <name type="scientific">Hibiscus trionum</name>
    <name type="common">Flower of an hour</name>
    <dbReference type="NCBI Taxonomy" id="183268"/>
    <lineage>
        <taxon>Eukaryota</taxon>
        <taxon>Viridiplantae</taxon>
        <taxon>Streptophyta</taxon>
        <taxon>Embryophyta</taxon>
        <taxon>Tracheophyta</taxon>
        <taxon>Spermatophyta</taxon>
        <taxon>Magnoliopsida</taxon>
        <taxon>eudicotyledons</taxon>
        <taxon>Gunneridae</taxon>
        <taxon>Pentapetalae</taxon>
        <taxon>rosids</taxon>
        <taxon>malvids</taxon>
        <taxon>Malvales</taxon>
        <taxon>Malvaceae</taxon>
        <taxon>Malvoideae</taxon>
        <taxon>Hibiscus</taxon>
    </lineage>
</organism>
<dbReference type="GO" id="GO:0012505">
    <property type="term" value="C:endomembrane system"/>
    <property type="evidence" value="ECO:0007669"/>
    <property type="project" value="UniProtKB-SubCell"/>
</dbReference>
<evidence type="ECO:0000313" key="12">
    <source>
        <dbReference type="EMBL" id="GMI92031.1"/>
    </source>
</evidence>
<evidence type="ECO:0000256" key="8">
    <source>
        <dbReference type="SAM" id="MobiDB-lite"/>
    </source>
</evidence>
<evidence type="ECO:0000256" key="9">
    <source>
        <dbReference type="SAM" id="Phobius"/>
    </source>
</evidence>
<dbReference type="Proteomes" id="UP001165190">
    <property type="component" value="Unassembled WGS sequence"/>
</dbReference>
<dbReference type="InterPro" id="IPR032675">
    <property type="entry name" value="LRR_dom_sf"/>
</dbReference>
<feature type="chain" id="PRO_5040919291" evidence="10">
    <location>
        <begin position="29"/>
        <end position="700"/>
    </location>
</feature>
<keyword evidence="2 9" id="KW-0812">Transmembrane</keyword>
<dbReference type="AlphaFoldDB" id="A0A9W7M955"/>
<dbReference type="InterPro" id="IPR013210">
    <property type="entry name" value="LRR_N_plant-typ"/>
</dbReference>
<dbReference type="GO" id="GO:0005524">
    <property type="term" value="F:ATP binding"/>
    <property type="evidence" value="ECO:0007669"/>
    <property type="project" value="InterPro"/>
</dbReference>
<accession>A0A9W7M955</accession>